<feature type="transmembrane region" description="Helical" evidence="6">
    <location>
        <begin position="129"/>
        <end position="148"/>
    </location>
</feature>
<evidence type="ECO:0000256" key="6">
    <source>
        <dbReference type="SAM" id="Phobius"/>
    </source>
</evidence>
<evidence type="ECO:0000256" key="5">
    <source>
        <dbReference type="ARBA" id="ARBA00023136"/>
    </source>
</evidence>
<accession>A0AA48GWM0</accession>
<evidence type="ECO:0000313" key="8">
    <source>
        <dbReference type="Proteomes" id="UP001238179"/>
    </source>
</evidence>
<name>A0AA48GWM0_9BACT</name>
<dbReference type="AlphaFoldDB" id="A0AA48GWM0"/>
<keyword evidence="4 6" id="KW-1133">Transmembrane helix</keyword>
<dbReference type="InterPro" id="IPR043428">
    <property type="entry name" value="LivM-like"/>
</dbReference>
<dbReference type="InterPro" id="IPR001851">
    <property type="entry name" value="ABC_transp_permease"/>
</dbReference>
<dbReference type="GO" id="GO:0005886">
    <property type="term" value="C:plasma membrane"/>
    <property type="evidence" value="ECO:0007669"/>
    <property type="project" value="UniProtKB-SubCell"/>
</dbReference>
<proteinExistence type="predicted"/>
<sequence length="332" mass="35421">MGRARFWMVCAAALAASLLLQLAVDGGVLPDLLNPYYLHLLTVIGMNIILVASLNLLNGYLGEFALGHAGFMAVGAYTAALLATKVLPPAADLPPVVGPFCVLVVTLGGAMAAAALVGWLVGLLTFKTVGDYLAIITLGFNMIIVNAIQNLDFVGGPRGFTGIPKNTTFFAVAVCAVLTLAILRNLIQSSFGRVWVSIRENAIAAELMGVAVNRAKNMAFTVAAAFAGLAGGLWAQNQQFITPRSFDYIKTTEILVMLYLGGMASLSGSILGVVAYTVLMEVLRNLLSAFAPQLAEWRMLISPLILILIMLTRRYGLMGNREWSWLRPGRSA</sequence>
<keyword evidence="2" id="KW-1003">Cell membrane</keyword>
<feature type="transmembrane region" description="Helical" evidence="6">
    <location>
        <begin position="36"/>
        <end position="57"/>
    </location>
</feature>
<feature type="transmembrane region" description="Helical" evidence="6">
    <location>
        <begin position="299"/>
        <end position="317"/>
    </location>
</feature>
<keyword evidence="8" id="KW-1185">Reference proteome</keyword>
<dbReference type="KEGG" id="msil:METEAL_08570"/>
<evidence type="ECO:0000256" key="1">
    <source>
        <dbReference type="ARBA" id="ARBA00004651"/>
    </source>
</evidence>
<organism evidence="7 8">
    <name type="scientific">Mesoterricola silvestris</name>
    <dbReference type="NCBI Taxonomy" id="2927979"/>
    <lineage>
        <taxon>Bacteria</taxon>
        <taxon>Pseudomonadati</taxon>
        <taxon>Acidobacteriota</taxon>
        <taxon>Holophagae</taxon>
        <taxon>Holophagales</taxon>
        <taxon>Holophagaceae</taxon>
        <taxon>Mesoterricola</taxon>
    </lineage>
</organism>
<dbReference type="RefSeq" id="WP_316414583.1">
    <property type="nucleotide sequence ID" value="NZ_AP027080.1"/>
</dbReference>
<feature type="transmembrane region" description="Helical" evidence="6">
    <location>
        <begin position="64"/>
        <end position="84"/>
    </location>
</feature>
<dbReference type="CDD" id="cd06581">
    <property type="entry name" value="TM_PBP1_LivM_like"/>
    <property type="match status" value="1"/>
</dbReference>
<reference evidence="8" key="1">
    <citation type="journal article" date="2023" name="Int. J. Syst. Evol. Microbiol.">
        <title>Mesoterricola silvestris gen. nov., sp. nov., Mesoterricola sediminis sp. nov., Geothrix oryzae sp. nov., Geothrix edaphica sp. nov., Geothrix rubra sp. nov., and Geothrix limicola sp. nov., six novel members of Acidobacteriota isolated from soils.</title>
        <authorList>
            <person name="Itoh H."/>
            <person name="Sugisawa Y."/>
            <person name="Mise K."/>
            <person name="Xu Z."/>
            <person name="Kuniyasu M."/>
            <person name="Ushijima N."/>
            <person name="Kawano K."/>
            <person name="Kobayashi E."/>
            <person name="Shiratori Y."/>
            <person name="Masuda Y."/>
            <person name="Senoo K."/>
        </authorList>
    </citation>
    <scope>NUCLEOTIDE SEQUENCE [LARGE SCALE GENOMIC DNA]</scope>
    <source>
        <strain evidence="8">W79</strain>
    </source>
</reference>
<dbReference type="EMBL" id="AP027080">
    <property type="protein sequence ID" value="BDU71683.1"/>
    <property type="molecule type" value="Genomic_DNA"/>
</dbReference>
<evidence type="ECO:0000256" key="4">
    <source>
        <dbReference type="ARBA" id="ARBA00022989"/>
    </source>
</evidence>
<feature type="transmembrane region" description="Helical" evidence="6">
    <location>
        <begin position="96"/>
        <end position="122"/>
    </location>
</feature>
<evidence type="ECO:0000256" key="3">
    <source>
        <dbReference type="ARBA" id="ARBA00022692"/>
    </source>
</evidence>
<dbReference type="PANTHER" id="PTHR30482:SF10">
    <property type="entry name" value="HIGH-AFFINITY BRANCHED-CHAIN AMINO ACID TRANSPORT PROTEIN BRAE"/>
    <property type="match status" value="1"/>
</dbReference>
<evidence type="ECO:0000313" key="7">
    <source>
        <dbReference type="EMBL" id="BDU71683.1"/>
    </source>
</evidence>
<keyword evidence="5 6" id="KW-0472">Membrane</keyword>
<dbReference type="GO" id="GO:0015658">
    <property type="term" value="F:branched-chain amino acid transmembrane transporter activity"/>
    <property type="evidence" value="ECO:0007669"/>
    <property type="project" value="InterPro"/>
</dbReference>
<feature type="transmembrane region" description="Helical" evidence="6">
    <location>
        <begin position="256"/>
        <end position="279"/>
    </location>
</feature>
<keyword evidence="3 6" id="KW-0812">Transmembrane</keyword>
<comment type="subcellular location">
    <subcellularLocation>
        <location evidence="1">Cell membrane</location>
        <topology evidence="1">Multi-pass membrane protein</topology>
    </subcellularLocation>
</comment>
<feature type="transmembrane region" description="Helical" evidence="6">
    <location>
        <begin position="168"/>
        <end position="187"/>
    </location>
</feature>
<dbReference type="Pfam" id="PF02653">
    <property type="entry name" value="BPD_transp_2"/>
    <property type="match status" value="1"/>
</dbReference>
<protein>
    <submittedName>
        <fullName evidence="7">Branched-chain amino acid ABC transporter permease</fullName>
    </submittedName>
</protein>
<dbReference type="Proteomes" id="UP001238179">
    <property type="component" value="Chromosome"/>
</dbReference>
<gene>
    <name evidence="7" type="primary">livM</name>
    <name evidence="7" type="ORF">METEAL_08570</name>
</gene>
<dbReference type="PANTHER" id="PTHR30482">
    <property type="entry name" value="HIGH-AFFINITY BRANCHED-CHAIN AMINO ACID TRANSPORT SYSTEM PERMEASE"/>
    <property type="match status" value="1"/>
</dbReference>
<evidence type="ECO:0000256" key="2">
    <source>
        <dbReference type="ARBA" id="ARBA00022475"/>
    </source>
</evidence>